<evidence type="ECO:0000256" key="1">
    <source>
        <dbReference type="SAM" id="MobiDB-lite"/>
    </source>
</evidence>
<feature type="compositionally biased region" description="Polar residues" evidence="1">
    <location>
        <begin position="15"/>
        <end position="27"/>
    </location>
</feature>
<sequence length="55" mass="6594">ALESEDLEQHPKVMYQQSDSRVQQENQQSELIQEVKESRWMTVLVNYLQHGTYLE</sequence>
<proteinExistence type="predicted"/>
<feature type="non-terminal residue" evidence="2">
    <location>
        <position position="55"/>
    </location>
</feature>
<name>A0AA38CUR7_TAXCH</name>
<protein>
    <submittedName>
        <fullName evidence="2">Uncharacterized protein</fullName>
    </submittedName>
</protein>
<organism evidence="2 3">
    <name type="scientific">Taxus chinensis</name>
    <name type="common">Chinese yew</name>
    <name type="synonym">Taxus wallichiana var. chinensis</name>
    <dbReference type="NCBI Taxonomy" id="29808"/>
    <lineage>
        <taxon>Eukaryota</taxon>
        <taxon>Viridiplantae</taxon>
        <taxon>Streptophyta</taxon>
        <taxon>Embryophyta</taxon>
        <taxon>Tracheophyta</taxon>
        <taxon>Spermatophyta</taxon>
        <taxon>Pinopsida</taxon>
        <taxon>Pinidae</taxon>
        <taxon>Conifers II</taxon>
        <taxon>Cupressales</taxon>
        <taxon>Taxaceae</taxon>
        <taxon>Taxus</taxon>
    </lineage>
</organism>
<reference evidence="2 3" key="1">
    <citation type="journal article" date="2021" name="Nat. Plants">
        <title>The Taxus genome provides insights into paclitaxel biosynthesis.</title>
        <authorList>
            <person name="Xiong X."/>
            <person name="Gou J."/>
            <person name="Liao Q."/>
            <person name="Li Y."/>
            <person name="Zhou Q."/>
            <person name="Bi G."/>
            <person name="Li C."/>
            <person name="Du R."/>
            <person name="Wang X."/>
            <person name="Sun T."/>
            <person name="Guo L."/>
            <person name="Liang H."/>
            <person name="Lu P."/>
            <person name="Wu Y."/>
            <person name="Zhang Z."/>
            <person name="Ro D.K."/>
            <person name="Shang Y."/>
            <person name="Huang S."/>
            <person name="Yan J."/>
        </authorList>
    </citation>
    <scope>NUCLEOTIDE SEQUENCE [LARGE SCALE GENOMIC DNA]</scope>
    <source>
        <strain evidence="2">Ta-2019</strain>
    </source>
</reference>
<feature type="region of interest" description="Disordered" evidence="1">
    <location>
        <begin position="1"/>
        <end position="27"/>
    </location>
</feature>
<dbReference type="AlphaFoldDB" id="A0AA38CUR7"/>
<accession>A0AA38CUR7</accession>
<dbReference type="EMBL" id="JAHRHJ020000008">
    <property type="protein sequence ID" value="KAH9304927.1"/>
    <property type="molecule type" value="Genomic_DNA"/>
</dbReference>
<gene>
    <name evidence="2" type="ORF">KI387_009331</name>
</gene>
<dbReference type="Proteomes" id="UP000824469">
    <property type="component" value="Unassembled WGS sequence"/>
</dbReference>
<evidence type="ECO:0000313" key="3">
    <source>
        <dbReference type="Proteomes" id="UP000824469"/>
    </source>
</evidence>
<keyword evidence="3" id="KW-1185">Reference proteome</keyword>
<comment type="caution">
    <text evidence="2">The sequence shown here is derived from an EMBL/GenBank/DDBJ whole genome shotgun (WGS) entry which is preliminary data.</text>
</comment>
<feature type="non-terminal residue" evidence="2">
    <location>
        <position position="1"/>
    </location>
</feature>
<evidence type="ECO:0000313" key="2">
    <source>
        <dbReference type="EMBL" id="KAH9304927.1"/>
    </source>
</evidence>